<comment type="caution">
    <text evidence="2">The sequence shown here is derived from an EMBL/GenBank/DDBJ whole genome shotgun (WGS) entry which is preliminary data.</text>
</comment>
<dbReference type="GO" id="GO:0006298">
    <property type="term" value="P:mismatch repair"/>
    <property type="evidence" value="ECO:0007669"/>
    <property type="project" value="InterPro"/>
</dbReference>
<dbReference type="GO" id="GO:0005634">
    <property type="term" value="C:nucleus"/>
    <property type="evidence" value="ECO:0007669"/>
    <property type="project" value="TreeGrafter"/>
</dbReference>
<dbReference type="AlphaFoldDB" id="A0A9X9Q9F5"/>
<evidence type="ECO:0000313" key="2">
    <source>
        <dbReference type="EMBL" id="VCX40449.1"/>
    </source>
</evidence>
<dbReference type="PANTHER" id="PTHR11361">
    <property type="entry name" value="DNA MISMATCH REPAIR PROTEIN MUTS FAMILY MEMBER"/>
    <property type="match status" value="1"/>
</dbReference>
<dbReference type="InterPro" id="IPR027417">
    <property type="entry name" value="P-loop_NTPase"/>
</dbReference>
<gene>
    <name evidence="2" type="ORF">BN2614_LOCUS2</name>
</gene>
<evidence type="ECO:0000313" key="3">
    <source>
        <dbReference type="Proteomes" id="UP000269945"/>
    </source>
</evidence>
<sequence>MPSKLKHASFGRPTLQEERKIVIKNGRHPVIDMLLGEQDQYVPNSTNLSGDSERVMIITGPNMGGKSS</sequence>
<proteinExistence type="predicted"/>
<dbReference type="GO" id="GO:0030983">
    <property type="term" value="F:mismatched DNA binding"/>
    <property type="evidence" value="ECO:0007669"/>
    <property type="project" value="InterPro"/>
</dbReference>
<dbReference type="GO" id="GO:0140664">
    <property type="term" value="F:ATP-dependent DNA damage sensor activity"/>
    <property type="evidence" value="ECO:0007669"/>
    <property type="project" value="InterPro"/>
</dbReference>
<keyword evidence="1" id="KW-0234">DNA repair</keyword>
<dbReference type="GO" id="GO:0005524">
    <property type="term" value="F:ATP binding"/>
    <property type="evidence" value="ECO:0007669"/>
    <property type="project" value="InterPro"/>
</dbReference>
<dbReference type="EMBL" id="CYRY02045141">
    <property type="protein sequence ID" value="VCX40449.1"/>
    <property type="molecule type" value="Genomic_DNA"/>
</dbReference>
<evidence type="ECO:0008006" key="4">
    <source>
        <dbReference type="Google" id="ProtNLM"/>
    </source>
</evidence>
<dbReference type="GO" id="GO:0016447">
    <property type="term" value="P:somatic recombination of immunoglobulin gene segments"/>
    <property type="evidence" value="ECO:0007669"/>
    <property type="project" value="TreeGrafter"/>
</dbReference>
<dbReference type="Proteomes" id="UP000269945">
    <property type="component" value="Unassembled WGS sequence"/>
</dbReference>
<feature type="non-terminal residue" evidence="2">
    <location>
        <position position="68"/>
    </location>
</feature>
<dbReference type="PANTHER" id="PTHR11361:SF122">
    <property type="entry name" value="DNA MISMATCH REPAIR PROTEIN MSH3"/>
    <property type="match status" value="1"/>
</dbReference>
<accession>A0A9X9Q9F5</accession>
<organism evidence="2 3">
    <name type="scientific">Gulo gulo</name>
    <name type="common">Wolverine</name>
    <name type="synonym">Gluton</name>
    <dbReference type="NCBI Taxonomy" id="48420"/>
    <lineage>
        <taxon>Eukaryota</taxon>
        <taxon>Metazoa</taxon>
        <taxon>Chordata</taxon>
        <taxon>Craniata</taxon>
        <taxon>Vertebrata</taxon>
        <taxon>Euteleostomi</taxon>
        <taxon>Mammalia</taxon>
        <taxon>Eutheria</taxon>
        <taxon>Laurasiatheria</taxon>
        <taxon>Carnivora</taxon>
        <taxon>Caniformia</taxon>
        <taxon>Musteloidea</taxon>
        <taxon>Mustelidae</taxon>
        <taxon>Guloninae</taxon>
        <taxon>Gulo</taxon>
    </lineage>
</organism>
<dbReference type="Gene3D" id="3.40.50.300">
    <property type="entry name" value="P-loop containing nucleotide triphosphate hydrolases"/>
    <property type="match status" value="1"/>
</dbReference>
<name>A0A9X9Q9F5_GULGU</name>
<reference evidence="2 3" key="1">
    <citation type="submission" date="2018-10" db="EMBL/GenBank/DDBJ databases">
        <authorList>
            <person name="Ekblom R."/>
            <person name="Jareborg N."/>
        </authorList>
    </citation>
    <scope>NUCLEOTIDE SEQUENCE [LARGE SCALE GENOMIC DNA]</scope>
    <source>
        <tissue evidence="2">Muscle</tissue>
    </source>
</reference>
<dbReference type="SUPFAM" id="SSF52540">
    <property type="entry name" value="P-loop containing nucleoside triphosphate hydrolases"/>
    <property type="match status" value="1"/>
</dbReference>
<dbReference type="GO" id="GO:0006312">
    <property type="term" value="P:mitotic recombination"/>
    <property type="evidence" value="ECO:0007669"/>
    <property type="project" value="TreeGrafter"/>
</dbReference>
<protein>
    <recommendedName>
        <fullName evidence="4">DNA mismatch repair protein Msh3</fullName>
    </recommendedName>
</protein>
<evidence type="ECO:0000256" key="1">
    <source>
        <dbReference type="ARBA" id="ARBA00023204"/>
    </source>
</evidence>
<keyword evidence="3" id="KW-1185">Reference proteome</keyword>
<dbReference type="InterPro" id="IPR045076">
    <property type="entry name" value="MutS"/>
</dbReference>
<keyword evidence="1" id="KW-0227">DNA damage</keyword>